<organism evidence="1 2">
    <name type="scientific">Bradyrhizobium ivorense</name>
    <dbReference type="NCBI Taxonomy" id="2511166"/>
    <lineage>
        <taxon>Bacteria</taxon>
        <taxon>Pseudomonadati</taxon>
        <taxon>Pseudomonadota</taxon>
        <taxon>Alphaproteobacteria</taxon>
        <taxon>Hyphomicrobiales</taxon>
        <taxon>Nitrobacteraceae</taxon>
        <taxon>Bradyrhizobium</taxon>
    </lineage>
</organism>
<proteinExistence type="predicted"/>
<comment type="caution">
    <text evidence="1">The sequence shown here is derived from an EMBL/GenBank/DDBJ whole genome shotgun (WGS) entry which is preliminary data.</text>
</comment>
<dbReference type="AlphaFoldDB" id="A0A508TZX3"/>
<protein>
    <submittedName>
        <fullName evidence="1">Uncharacterized protein</fullName>
    </submittedName>
</protein>
<name>A0A508TZX3_9BRAD</name>
<dbReference type="EMBL" id="CAADFC020000033">
    <property type="protein sequence ID" value="VIO79913.1"/>
    <property type="molecule type" value="Genomic_DNA"/>
</dbReference>
<keyword evidence="2" id="KW-1185">Reference proteome</keyword>
<accession>A0A508TZX3</accession>
<evidence type="ECO:0000313" key="1">
    <source>
        <dbReference type="EMBL" id="VIO79913.1"/>
    </source>
</evidence>
<dbReference type="RefSeq" id="WP_139864665.1">
    <property type="nucleotide sequence ID" value="NZ_CAADFC020000033.1"/>
</dbReference>
<dbReference type="Proteomes" id="UP000328092">
    <property type="component" value="Unassembled WGS sequence"/>
</dbReference>
<evidence type="ECO:0000313" key="2">
    <source>
        <dbReference type="Proteomes" id="UP000328092"/>
    </source>
</evidence>
<gene>
    <name evidence="1" type="ORF">CI1B_82470</name>
</gene>
<sequence>MAYAQRSVFVVETRQAAAFAFEAASLAQAQALLQAPWLAAALDDFLRRRRASEWCEHARIRAATTAEAALYRGLADELADGSGRFLVAELPDETNEP</sequence>
<reference evidence="1" key="1">
    <citation type="submission" date="2019-02" db="EMBL/GenBank/DDBJ databases">
        <authorList>
            <person name="Pothier F.J."/>
        </authorList>
    </citation>
    <scope>NUCLEOTIDE SEQUENCE</scope>
    <source>
        <strain evidence="1">CI-1B</strain>
    </source>
</reference>